<keyword evidence="3" id="KW-1185">Reference proteome</keyword>
<comment type="caution">
    <text evidence="2">The sequence shown here is derived from an EMBL/GenBank/DDBJ whole genome shotgun (WGS) entry which is preliminary data.</text>
</comment>
<gene>
    <name evidence="2" type="ORF">CEXT_799481</name>
</gene>
<dbReference type="AlphaFoldDB" id="A0AAV4WUF1"/>
<organism evidence="2 3">
    <name type="scientific">Caerostris extrusa</name>
    <name type="common">Bark spider</name>
    <name type="synonym">Caerostris bankana</name>
    <dbReference type="NCBI Taxonomy" id="172846"/>
    <lineage>
        <taxon>Eukaryota</taxon>
        <taxon>Metazoa</taxon>
        <taxon>Ecdysozoa</taxon>
        <taxon>Arthropoda</taxon>
        <taxon>Chelicerata</taxon>
        <taxon>Arachnida</taxon>
        <taxon>Araneae</taxon>
        <taxon>Araneomorphae</taxon>
        <taxon>Entelegynae</taxon>
        <taxon>Araneoidea</taxon>
        <taxon>Araneidae</taxon>
        <taxon>Caerostris</taxon>
    </lineage>
</organism>
<feature type="compositionally biased region" description="Low complexity" evidence="1">
    <location>
        <begin position="19"/>
        <end position="29"/>
    </location>
</feature>
<evidence type="ECO:0000313" key="3">
    <source>
        <dbReference type="Proteomes" id="UP001054945"/>
    </source>
</evidence>
<sequence>MRCFFHFRSPVNRARSMDARAMASPRAPALDLQSVRQRGPRLALLPQDPVPGEQVPGPCPEARQPPPQGDQAQVTQPLALPRLLAELPELQGLQGLGLRSQSRIGQSSG</sequence>
<proteinExistence type="predicted"/>
<feature type="region of interest" description="Disordered" evidence="1">
    <location>
        <begin position="17"/>
        <end position="76"/>
    </location>
</feature>
<accession>A0AAV4WUF1</accession>
<evidence type="ECO:0000313" key="2">
    <source>
        <dbReference type="EMBL" id="GIY86132.1"/>
    </source>
</evidence>
<name>A0AAV4WUF1_CAEEX</name>
<evidence type="ECO:0000256" key="1">
    <source>
        <dbReference type="SAM" id="MobiDB-lite"/>
    </source>
</evidence>
<dbReference type="Proteomes" id="UP001054945">
    <property type="component" value="Unassembled WGS sequence"/>
</dbReference>
<reference evidence="2 3" key="1">
    <citation type="submission" date="2021-06" db="EMBL/GenBank/DDBJ databases">
        <title>Caerostris extrusa draft genome.</title>
        <authorList>
            <person name="Kono N."/>
            <person name="Arakawa K."/>
        </authorList>
    </citation>
    <scope>NUCLEOTIDE SEQUENCE [LARGE SCALE GENOMIC DNA]</scope>
</reference>
<protein>
    <submittedName>
        <fullName evidence="2">Uncharacterized protein</fullName>
    </submittedName>
</protein>
<feature type="compositionally biased region" description="Pro residues" evidence="1">
    <location>
        <begin position="57"/>
        <end position="68"/>
    </location>
</feature>
<dbReference type="EMBL" id="BPLR01016744">
    <property type="protein sequence ID" value="GIY86132.1"/>
    <property type="molecule type" value="Genomic_DNA"/>
</dbReference>